<dbReference type="InterPro" id="IPR028051">
    <property type="entry name" value="CheX-like_dom"/>
</dbReference>
<gene>
    <name evidence="3" type="ORF">Lmor_2324</name>
    <name evidence="4" type="ORF">NCTC12239_01413</name>
</gene>
<dbReference type="InterPro" id="IPR028976">
    <property type="entry name" value="CheC-like_sf"/>
</dbReference>
<evidence type="ECO:0000313" key="6">
    <source>
        <dbReference type="Proteomes" id="UP000254040"/>
    </source>
</evidence>
<evidence type="ECO:0000259" key="2">
    <source>
        <dbReference type="Pfam" id="PF13690"/>
    </source>
</evidence>
<dbReference type="Proteomes" id="UP000254040">
    <property type="component" value="Unassembled WGS sequence"/>
</dbReference>
<evidence type="ECO:0000313" key="3">
    <source>
        <dbReference type="EMBL" id="KTD32386.1"/>
    </source>
</evidence>
<dbReference type="Gene3D" id="3.40.1550.10">
    <property type="entry name" value="CheC-like"/>
    <property type="match status" value="1"/>
</dbReference>
<evidence type="ECO:0000313" key="5">
    <source>
        <dbReference type="Proteomes" id="UP000054985"/>
    </source>
</evidence>
<dbReference type="AlphaFoldDB" id="A0A378K3P4"/>
<keyword evidence="5" id="KW-1185">Reference proteome</keyword>
<dbReference type="Proteomes" id="UP000054985">
    <property type="component" value="Unassembled WGS sequence"/>
</dbReference>
<keyword evidence="1" id="KW-0145">Chemotaxis</keyword>
<dbReference type="GO" id="GO:0006935">
    <property type="term" value="P:chemotaxis"/>
    <property type="evidence" value="ECO:0007669"/>
    <property type="project" value="UniProtKB-KW"/>
</dbReference>
<name>A0A378K3P4_9GAMM</name>
<dbReference type="STRING" id="39962.Lmor_2324"/>
<reference evidence="4 6" key="2">
    <citation type="submission" date="2018-06" db="EMBL/GenBank/DDBJ databases">
        <authorList>
            <consortium name="Pathogen Informatics"/>
            <person name="Doyle S."/>
        </authorList>
    </citation>
    <scope>NUCLEOTIDE SEQUENCE [LARGE SCALE GENOMIC DNA]</scope>
    <source>
        <strain evidence="4 6">NCTC12239</strain>
    </source>
</reference>
<protein>
    <recommendedName>
        <fullName evidence="2">Chemotaxis phosphatase CheX-like domain-containing protein</fullName>
    </recommendedName>
</protein>
<feature type="domain" description="Chemotaxis phosphatase CheX-like" evidence="2">
    <location>
        <begin position="64"/>
        <end position="136"/>
    </location>
</feature>
<evidence type="ECO:0000313" key="4">
    <source>
        <dbReference type="EMBL" id="STX62481.1"/>
    </source>
</evidence>
<reference evidence="3 5" key="1">
    <citation type="submission" date="2015-11" db="EMBL/GenBank/DDBJ databases">
        <title>Genomic analysis of 38 Legionella species identifies large and diverse effector repertoires.</title>
        <authorList>
            <person name="Burstein D."/>
            <person name="Amaro F."/>
            <person name="Zusman T."/>
            <person name="Lifshitz Z."/>
            <person name="Cohen O."/>
            <person name="Gilbert J.A."/>
            <person name="Pupko T."/>
            <person name="Shuman H.A."/>
            <person name="Segal G."/>
        </authorList>
    </citation>
    <scope>NUCLEOTIDE SEQUENCE [LARGE SCALE GENOMIC DNA]</scope>
    <source>
        <strain evidence="3 5">ATCC 43877</strain>
    </source>
</reference>
<dbReference type="SUPFAM" id="SSF103039">
    <property type="entry name" value="CheC-like"/>
    <property type="match status" value="1"/>
</dbReference>
<dbReference type="EMBL" id="UGOG01000001">
    <property type="protein sequence ID" value="STX62481.1"/>
    <property type="molecule type" value="Genomic_DNA"/>
</dbReference>
<dbReference type="Pfam" id="PF13690">
    <property type="entry name" value="CheX"/>
    <property type="match status" value="1"/>
</dbReference>
<accession>A0A378K3P4</accession>
<organism evidence="4 6">
    <name type="scientific">Legionella moravica</name>
    <dbReference type="NCBI Taxonomy" id="39962"/>
    <lineage>
        <taxon>Bacteria</taxon>
        <taxon>Pseudomonadati</taxon>
        <taxon>Pseudomonadota</taxon>
        <taxon>Gammaproteobacteria</taxon>
        <taxon>Legionellales</taxon>
        <taxon>Legionellaceae</taxon>
        <taxon>Legionella</taxon>
    </lineage>
</organism>
<dbReference type="OrthoDB" id="9933185at2"/>
<dbReference type="RefSeq" id="WP_147286846.1">
    <property type="nucleotide sequence ID" value="NZ_LNYN01000029.1"/>
</dbReference>
<proteinExistence type="predicted"/>
<evidence type="ECO:0000256" key="1">
    <source>
        <dbReference type="ARBA" id="ARBA00022500"/>
    </source>
</evidence>
<dbReference type="EMBL" id="LNYN01000029">
    <property type="protein sequence ID" value="KTD32386.1"/>
    <property type="molecule type" value="Genomic_DNA"/>
</dbReference>
<sequence>MNKNSPSIPWIDVIAESASDYARQTLFKDLFHDSMNKNRITESNLTSLSGSYLLLTANKSDIELGFLSDESVLMDLARTILSVSPEVIIPRLDMMDAVNEVINIISGGVKSRVNDQITGGIVLGIPYFLEGDAVQKKIQQGAVETIDFAGMPVTLYVREETQDNL</sequence>